<dbReference type="PANTHER" id="PTHR33463:SF181">
    <property type="entry name" value="AAA+ ATPASE DOMAIN-CONTAINING PROTEIN"/>
    <property type="match status" value="1"/>
</dbReference>
<dbReference type="GO" id="GO:0006952">
    <property type="term" value="P:defense response"/>
    <property type="evidence" value="ECO:0007669"/>
    <property type="project" value="UniProtKB-KW"/>
</dbReference>
<dbReference type="Gene3D" id="1.10.8.430">
    <property type="entry name" value="Helical domain of apoptotic protease-activating factors"/>
    <property type="match status" value="1"/>
</dbReference>
<proteinExistence type="predicted"/>
<reference evidence="5" key="1">
    <citation type="submission" date="2018-02" db="EMBL/GenBank/DDBJ databases">
        <title>Rhizophora mucronata_Transcriptome.</title>
        <authorList>
            <person name="Meera S.P."/>
            <person name="Sreeshan A."/>
            <person name="Augustine A."/>
        </authorList>
    </citation>
    <scope>NUCLEOTIDE SEQUENCE</scope>
    <source>
        <tissue evidence="5">Leaf</tissue>
    </source>
</reference>
<accession>A0A2P2M5V7</accession>
<dbReference type="GO" id="GO:0005524">
    <property type="term" value="F:ATP binding"/>
    <property type="evidence" value="ECO:0007669"/>
    <property type="project" value="UniProtKB-KW"/>
</dbReference>
<evidence type="ECO:0000259" key="4">
    <source>
        <dbReference type="Pfam" id="PF00931"/>
    </source>
</evidence>
<sequence length="384" mass="42600">MDALKDPSFNMIGLYGMGGTGKTTLASEVERQARDAKLFDVVVMVTVSEKPQIRKIQGKIADVMGMKLEEETVDGRAYRLHQKLKGKEKILVILDNLWAAIELKAIGIPSGDEHKGCKILLTSRNLDVLTSGMGAQKFFKLEPLSEAEAWKLFQITVGNSNTQKMPSLATEVASKCVGIPLAIVTVAKALRNKELHAWKDALKQLSMTSRFDNTGMQAEVYAALELSFDQLLGEEVKLLLLLLPLYLDSSINIECLLRYGVGMGLFGGMDSIEDARNRLLKLIDDLKASCFLQDDDEDGWVKMHEFVQAFAMSIASRAQNAAVVKTGFGLKEFVERHIPNCCTRLSLLLSDIYDLPEDLECPELDFLLVEAFMPCVWIDVSCPT</sequence>
<name>A0A2P2M5V7_RHIMU</name>
<dbReference type="Pfam" id="PF00931">
    <property type="entry name" value="NB-ARC"/>
    <property type="match status" value="1"/>
</dbReference>
<keyword evidence="3" id="KW-0067">ATP-binding</keyword>
<dbReference type="FunFam" id="3.40.50.300:FF:001091">
    <property type="entry name" value="Probable disease resistance protein At1g61300"/>
    <property type="match status" value="1"/>
</dbReference>
<dbReference type="EMBL" id="GGEC01045100">
    <property type="protein sequence ID" value="MBX25584.1"/>
    <property type="molecule type" value="Transcribed_RNA"/>
</dbReference>
<dbReference type="InterPro" id="IPR027417">
    <property type="entry name" value="P-loop_NTPase"/>
</dbReference>
<keyword evidence="1" id="KW-0547">Nucleotide-binding</keyword>
<keyword evidence="2" id="KW-0611">Plant defense</keyword>
<protein>
    <submittedName>
        <fullName evidence="5">Uncharacterized protein MANES_07G060500</fullName>
    </submittedName>
</protein>
<dbReference type="PANTHER" id="PTHR33463">
    <property type="entry name" value="NB-ARC DOMAIN-CONTAINING PROTEIN-RELATED"/>
    <property type="match status" value="1"/>
</dbReference>
<evidence type="ECO:0000256" key="1">
    <source>
        <dbReference type="ARBA" id="ARBA00022741"/>
    </source>
</evidence>
<dbReference type="GO" id="GO:0043531">
    <property type="term" value="F:ADP binding"/>
    <property type="evidence" value="ECO:0007669"/>
    <property type="project" value="InterPro"/>
</dbReference>
<dbReference type="AlphaFoldDB" id="A0A2P2M5V7"/>
<organism evidence="5">
    <name type="scientific">Rhizophora mucronata</name>
    <name type="common">Asiatic mangrove</name>
    <dbReference type="NCBI Taxonomy" id="61149"/>
    <lineage>
        <taxon>Eukaryota</taxon>
        <taxon>Viridiplantae</taxon>
        <taxon>Streptophyta</taxon>
        <taxon>Embryophyta</taxon>
        <taxon>Tracheophyta</taxon>
        <taxon>Spermatophyta</taxon>
        <taxon>Magnoliopsida</taxon>
        <taxon>eudicotyledons</taxon>
        <taxon>Gunneridae</taxon>
        <taxon>Pentapetalae</taxon>
        <taxon>rosids</taxon>
        <taxon>fabids</taxon>
        <taxon>Malpighiales</taxon>
        <taxon>Rhizophoraceae</taxon>
        <taxon>Rhizophora</taxon>
    </lineage>
</organism>
<dbReference type="InterPro" id="IPR050905">
    <property type="entry name" value="Plant_NBS-LRR"/>
</dbReference>
<dbReference type="Gene3D" id="3.40.50.300">
    <property type="entry name" value="P-loop containing nucleotide triphosphate hydrolases"/>
    <property type="match status" value="1"/>
</dbReference>
<dbReference type="SUPFAM" id="SSF52540">
    <property type="entry name" value="P-loop containing nucleoside triphosphate hydrolases"/>
    <property type="match status" value="1"/>
</dbReference>
<evidence type="ECO:0000256" key="3">
    <source>
        <dbReference type="ARBA" id="ARBA00022840"/>
    </source>
</evidence>
<dbReference type="InterPro" id="IPR042197">
    <property type="entry name" value="Apaf_helical"/>
</dbReference>
<dbReference type="InterPro" id="IPR002182">
    <property type="entry name" value="NB-ARC"/>
</dbReference>
<evidence type="ECO:0000256" key="2">
    <source>
        <dbReference type="ARBA" id="ARBA00022821"/>
    </source>
</evidence>
<feature type="domain" description="NB-ARC" evidence="4">
    <location>
        <begin position="6"/>
        <end position="161"/>
    </location>
</feature>
<evidence type="ECO:0000313" key="5">
    <source>
        <dbReference type="EMBL" id="MBX25584.1"/>
    </source>
</evidence>
<dbReference type="PRINTS" id="PR00364">
    <property type="entry name" value="DISEASERSIST"/>
</dbReference>